<feature type="transmembrane region" description="Helical" evidence="5">
    <location>
        <begin position="238"/>
        <end position="256"/>
    </location>
</feature>
<dbReference type="PANTHER" id="PTHR43879:SF1">
    <property type="entry name" value="GLUCOSE IMPORT SYSTEM PERMEASE PROTEIN GLCU"/>
    <property type="match status" value="1"/>
</dbReference>
<feature type="transmembrane region" description="Helical" evidence="5">
    <location>
        <begin position="178"/>
        <end position="199"/>
    </location>
</feature>
<comment type="similarity">
    <text evidence="5">Belongs to the binding-protein-dependent transport system permease family.</text>
</comment>
<proteinExistence type="inferred from homology"/>
<keyword evidence="4 5" id="KW-0472">Membrane</keyword>
<evidence type="ECO:0000256" key="5">
    <source>
        <dbReference type="RuleBase" id="RU363032"/>
    </source>
</evidence>
<dbReference type="GO" id="GO:0055085">
    <property type="term" value="P:transmembrane transport"/>
    <property type="evidence" value="ECO:0007669"/>
    <property type="project" value="InterPro"/>
</dbReference>
<dbReference type="InterPro" id="IPR035906">
    <property type="entry name" value="MetI-like_sf"/>
</dbReference>
<reference evidence="7 8" key="2">
    <citation type="submission" date="2020-03" db="EMBL/GenBank/DDBJ databases">
        <authorList>
            <person name="Ichikawa N."/>
            <person name="Kimura A."/>
            <person name="Kitahashi Y."/>
            <person name="Uohara A."/>
        </authorList>
    </citation>
    <scope>NUCLEOTIDE SEQUENCE [LARGE SCALE GENOMIC DNA]</scope>
    <source>
        <strain evidence="7 8">NBRC 108639</strain>
    </source>
</reference>
<keyword evidence="3 5" id="KW-1133">Transmembrane helix</keyword>
<gene>
    <name evidence="7" type="ORF">Phou_019150</name>
</gene>
<feature type="domain" description="ABC transmembrane type-1" evidence="6">
    <location>
        <begin position="66"/>
        <end position="256"/>
    </location>
</feature>
<evidence type="ECO:0000313" key="8">
    <source>
        <dbReference type="Proteomes" id="UP000482800"/>
    </source>
</evidence>
<reference evidence="7 8" key="1">
    <citation type="submission" date="2020-03" db="EMBL/GenBank/DDBJ databases">
        <title>Whole genome shotgun sequence of Phytohabitans houttuyneae NBRC 108639.</title>
        <authorList>
            <person name="Komaki H."/>
            <person name="Tamura T."/>
        </authorList>
    </citation>
    <scope>NUCLEOTIDE SEQUENCE [LARGE SCALE GENOMIC DNA]</scope>
    <source>
        <strain evidence="7 8">NBRC 108639</strain>
    </source>
</reference>
<evidence type="ECO:0000256" key="4">
    <source>
        <dbReference type="ARBA" id="ARBA00023136"/>
    </source>
</evidence>
<sequence length="271" mass="29799">MRTLAKTTRYLALFLLACFFLMPVYALLVTALKDPASVSVVRMWELPASFSMENFRIVWPDLREGFVNSLLLAVPASLISAMLGAANGFVLSKWRFPGADFVFPLILFGMFIPYQAILIPMYRTMQSANLVGGLDGLIIVHVIYGLPITTLIFRSYFTGLSDEVIEAAKVDGAGMLRTFFFVALPIAPPAFAVALIWQFTSAWNDFLFGVLLTSREFWPITVALNNIAGGQTVPFNQAMASALLASVPTLLVYILLGRFFMRGLMAGALKG</sequence>
<organism evidence="7 8">
    <name type="scientific">Phytohabitans houttuyneae</name>
    <dbReference type="NCBI Taxonomy" id="1076126"/>
    <lineage>
        <taxon>Bacteria</taxon>
        <taxon>Bacillati</taxon>
        <taxon>Actinomycetota</taxon>
        <taxon>Actinomycetes</taxon>
        <taxon>Micromonosporales</taxon>
        <taxon>Micromonosporaceae</taxon>
    </lineage>
</organism>
<dbReference type="PANTHER" id="PTHR43879">
    <property type="entry name" value="ABC TRANSPORTER PERMEASE PROTEIN"/>
    <property type="match status" value="1"/>
</dbReference>
<comment type="subcellular location">
    <subcellularLocation>
        <location evidence="5">Cell membrane</location>
        <topology evidence="5">Multi-pass membrane protein</topology>
    </subcellularLocation>
    <subcellularLocation>
        <location evidence="1">Membrane</location>
        <topology evidence="1">Multi-pass membrane protein</topology>
    </subcellularLocation>
</comment>
<feature type="transmembrane region" description="Helical" evidence="5">
    <location>
        <begin position="102"/>
        <end position="122"/>
    </location>
</feature>
<evidence type="ECO:0000256" key="1">
    <source>
        <dbReference type="ARBA" id="ARBA00004141"/>
    </source>
</evidence>
<dbReference type="Gene3D" id="1.10.3720.10">
    <property type="entry name" value="MetI-like"/>
    <property type="match status" value="1"/>
</dbReference>
<accession>A0A6V8KAG3</accession>
<feature type="transmembrane region" description="Helical" evidence="5">
    <location>
        <begin position="70"/>
        <end position="90"/>
    </location>
</feature>
<evidence type="ECO:0000259" key="6">
    <source>
        <dbReference type="PROSITE" id="PS50928"/>
    </source>
</evidence>
<dbReference type="Proteomes" id="UP000482800">
    <property type="component" value="Unassembled WGS sequence"/>
</dbReference>
<dbReference type="SUPFAM" id="SSF161098">
    <property type="entry name" value="MetI-like"/>
    <property type="match status" value="1"/>
</dbReference>
<dbReference type="AlphaFoldDB" id="A0A6V8KAG3"/>
<protein>
    <submittedName>
        <fullName evidence="7">Sugar ABC transporter permease</fullName>
    </submittedName>
</protein>
<feature type="transmembrane region" description="Helical" evidence="5">
    <location>
        <begin position="134"/>
        <end position="157"/>
    </location>
</feature>
<dbReference type="PROSITE" id="PS50928">
    <property type="entry name" value="ABC_TM1"/>
    <property type="match status" value="1"/>
</dbReference>
<dbReference type="Pfam" id="PF00528">
    <property type="entry name" value="BPD_transp_1"/>
    <property type="match status" value="1"/>
</dbReference>
<dbReference type="RefSeq" id="WP_246273443.1">
    <property type="nucleotide sequence ID" value="NZ_BAABGO010000018.1"/>
</dbReference>
<evidence type="ECO:0000256" key="2">
    <source>
        <dbReference type="ARBA" id="ARBA00022692"/>
    </source>
</evidence>
<dbReference type="GO" id="GO:0005886">
    <property type="term" value="C:plasma membrane"/>
    <property type="evidence" value="ECO:0007669"/>
    <property type="project" value="UniProtKB-SubCell"/>
</dbReference>
<comment type="caution">
    <text evidence="7">The sequence shown here is derived from an EMBL/GenBank/DDBJ whole genome shotgun (WGS) entry which is preliminary data.</text>
</comment>
<name>A0A6V8KAG3_9ACTN</name>
<evidence type="ECO:0000256" key="3">
    <source>
        <dbReference type="ARBA" id="ARBA00022989"/>
    </source>
</evidence>
<dbReference type="InterPro" id="IPR000515">
    <property type="entry name" value="MetI-like"/>
</dbReference>
<dbReference type="CDD" id="cd06261">
    <property type="entry name" value="TM_PBP2"/>
    <property type="match status" value="1"/>
</dbReference>
<evidence type="ECO:0000313" key="7">
    <source>
        <dbReference type="EMBL" id="GFJ77735.1"/>
    </source>
</evidence>
<dbReference type="EMBL" id="BLPF01000001">
    <property type="protein sequence ID" value="GFJ77735.1"/>
    <property type="molecule type" value="Genomic_DNA"/>
</dbReference>
<keyword evidence="2 5" id="KW-0812">Transmembrane</keyword>
<keyword evidence="5" id="KW-0813">Transport</keyword>
<keyword evidence="8" id="KW-1185">Reference proteome</keyword>